<accession>A0A9D3SEE5</accession>
<dbReference type="OrthoDB" id="8901162at2759"/>
<name>A0A9D3SEE5_9TELE</name>
<dbReference type="Gene3D" id="2.60.40.10">
    <property type="entry name" value="Immunoglobulins"/>
    <property type="match status" value="1"/>
</dbReference>
<gene>
    <name evidence="1" type="ORF">KOW79_015105</name>
</gene>
<dbReference type="EMBL" id="JAHKSW010000018">
    <property type="protein sequence ID" value="KAG7320690.1"/>
    <property type="molecule type" value="Genomic_DNA"/>
</dbReference>
<evidence type="ECO:0000313" key="1">
    <source>
        <dbReference type="EMBL" id="KAG7320690.1"/>
    </source>
</evidence>
<dbReference type="AlphaFoldDB" id="A0A9D3SEE5"/>
<evidence type="ECO:0000313" key="2">
    <source>
        <dbReference type="Proteomes" id="UP000824219"/>
    </source>
</evidence>
<proteinExistence type="predicted"/>
<comment type="caution">
    <text evidence="1">The sequence shown here is derived from an EMBL/GenBank/DDBJ whole genome shotgun (WGS) entry which is preliminary data.</text>
</comment>
<sequence>MTATECGRPVCDFPPAPLYYGILGKPAFLHVPIPSDTQRFSLEKEKKVILEDEAEAGSVRDLHTHDVQVFLGGVLKISRCVRNHSGEYRWRTFGSDGEPQCDLHAPDSQ</sequence>
<keyword evidence="2" id="KW-1185">Reference proteome</keyword>
<reference evidence="1 2" key="1">
    <citation type="submission" date="2021-06" db="EMBL/GenBank/DDBJ databases">
        <title>Chromosome-level genome assembly of the red-tail catfish (Hemibagrus wyckioides).</title>
        <authorList>
            <person name="Shao F."/>
        </authorList>
    </citation>
    <scope>NUCLEOTIDE SEQUENCE [LARGE SCALE GENOMIC DNA]</scope>
    <source>
        <strain evidence="1">EC202008001</strain>
        <tissue evidence="1">Blood</tissue>
    </source>
</reference>
<organism evidence="1 2">
    <name type="scientific">Hemibagrus wyckioides</name>
    <dbReference type="NCBI Taxonomy" id="337641"/>
    <lineage>
        <taxon>Eukaryota</taxon>
        <taxon>Metazoa</taxon>
        <taxon>Chordata</taxon>
        <taxon>Craniata</taxon>
        <taxon>Vertebrata</taxon>
        <taxon>Euteleostomi</taxon>
        <taxon>Actinopterygii</taxon>
        <taxon>Neopterygii</taxon>
        <taxon>Teleostei</taxon>
        <taxon>Ostariophysi</taxon>
        <taxon>Siluriformes</taxon>
        <taxon>Bagridae</taxon>
        <taxon>Hemibagrus</taxon>
    </lineage>
</organism>
<protein>
    <submittedName>
        <fullName evidence="1">Uncharacterized protein</fullName>
    </submittedName>
</protein>
<dbReference type="Proteomes" id="UP000824219">
    <property type="component" value="Linkage Group LG18"/>
</dbReference>
<dbReference type="InterPro" id="IPR013783">
    <property type="entry name" value="Ig-like_fold"/>
</dbReference>